<dbReference type="AlphaFoldDB" id="A0AA85J5D0"/>
<reference evidence="1" key="1">
    <citation type="submission" date="2022-06" db="EMBL/GenBank/DDBJ databases">
        <authorList>
            <person name="Berger JAMES D."/>
            <person name="Berger JAMES D."/>
        </authorList>
    </citation>
    <scope>NUCLEOTIDE SEQUENCE [LARGE SCALE GENOMIC DNA]</scope>
</reference>
<name>A0AA85J5D0_TRIRE</name>
<dbReference type="Gene3D" id="3.40.33.10">
    <property type="entry name" value="CAP"/>
    <property type="match status" value="1"/>
</dbReference>
<organism evidence="1 2">
    <name type="scientific">Trichobilharzia regenti</name>
    <name type="common">Nasal bird schistosome</name>
    <dbReference type="NCBI Taxonomy" id="157069"/>
    <lineage>
        <taxon>Eukaryota</taxon>
        <taxon>Metazoa</taxon>
        <taxon>Spiralia</taxon>
        <taxon>Lophotrochozoa</taxon>
        <taxon>Platyhelminthes</taxon>
        <taxon>Trematoda</taxon>
        <taxon>Digenea</taxon>
        <taxon>Strigeidida</taxon>
        <taxon>Schistosomatoidea</taxon>
        <taxon>Schistosomatidae</taxon>
        <taxon>Trichobilharzia</taxon>
    </lineage>
</organism>
<dbReference type="WBParaSite" id="TREG1_129750.1">
    <property type="protein sequence ID" value="TREG1_129750.1"/>
    <property type="gene ID" value="TREG1_129750"/>
</dbReference>
<dbReference type="Proteomes" id="UP000050795">
    <property type="component" value="Unassembled WGS sequence"/>
</dbReference>
<evidence type="ECO:0000313" key="2">
    <source>
        <dbReference type="WBParaSite" id="TREG1_129750.1"/>
    </source>
</evidence>
<accession>A0AA85J5D0</accession>
<evidence type="ECO:0008006" key="3">
    <source>
        <dbReference type="Google" id="ProtNLM"/>
    </source>
</evidence>
<sequence length="81" mass="9467">MPPLLQAWDEKLSSQAKTSSETRRTGFCHPKSSKLYSDAQYIGANPIVEQAMEAWFGHHKSYNFINNLYNYQCRRYMQSKS</sequence>
<evidence type="ECO:0000313" key="1">
    <source>
        <dbReference type="Proteomes" id="UP000050795"/>
    </source>
</evidence>
<reference evidence="2" key="2">
    <citation type="submission" date="2023-11" db="UniProtKB">
        <authorList>
            <consortium name="WormBaseParasite"/>
        </authorList>
    </citation>
    <scope>IDENTIFICATION</scope>
</reference>
<proteinExistence type="predicted"/>
<keyword evidence="1" id="KW-1185">Reference proteome</keyword>
<dbReference type="InterPro" id="IPR035940">
    <property type="entry name" value="CAP_sf"/>
</dbReference>
<protein>
    <recommendedName>
        <fullName evidence="3">SCP domain-containing protein</fullName>
    </recommendedName>
</protein>